<dbReference type="PANTHER" id="PTHR30471:SF3">
    <property type="entry name" value="UPF0758 PROTEIN YEES-RELATED"/>
    <property type="match status" value="1"/>
</dbReference>
<proteinExistence type="inferred from homology"/>
<dbReference type="Gene3D" id="3.40.140.10">
    <property type="entry name" value="Cytidine Deaminase, domain 2"/>
    <property type="match status" value="1"/>
</dbReference>
<evidence type="ECO:0000313" key="9">
    <source>
        <dbReference type="Proteomes" id="UP000481030"/>
    </source>
</evidence>
<dbReference type="GO" id="GO:0008237">
    <property type="term" value="F:metallopeptidase activity"/>
    <property type="evidence" value="ECO:0007669"/>
    <property type="project" value="UniProtKB-KW"/>
</dbReference>
<dbReference type="AlphaFoldDB" id="A0A6L3UY67"/>
<evidence type="ECO:0000313" key="8">
    <source>
        <dbReference type="EMBL" id="KAB2328950.1"/>
    </source>
</evidence>
<sequence length="162" mass="18319">MNFSTELQSKYPTKRYITEQAVVMEKVKGAMYHIPQRVTTPETAFHTIMGIKNLERETQEVFGVIALDTKHKVVGFDILHRGTINASIVHPRDIYKALLLRNAACFICFHNHPSGVPEPSYEDKMVTERLVEAGKLIGIELLDHIITGDDGKFFSFKEGGLM</sequence>
<evidence type="ECO:0000256" key="3">
    <source>
        <dbReference type="ARBA" id="ARBA00022723"/>
    </source>
</evidence>
<dbReference type="InterPro" id="IPR020891">
    <property type="entry name" value="UPF0758_CS"/>
</dbReference>
<dbReference type="InterPro" id="IPR037518">
    <property type="entry name" value="MPN"/>
</dbReference>
<dbReference type="Proteomes" id="UP000481030">
    <property type="component" value="Unassembled WGS sequence"/>
</dbReference>
<dbReference type="GO" id="GO:0046872">
    <property type="term" value="F:metal ion binding"/>
    <property type="evidence" value="ECO:0007669"/>
    <property type="project" value="UniProtKB-KW"/>
</dbReference>
<dbReference type="Pfam" id="PF04002">
    <property type="entry name" value="RadC"/>
    <property type="match status" value="1"/>
</dbReference>
<dbReference type="OrthoDB" id="9804482at2"/>
<feature type="domain" description="MPN" evidence="7">
    <location>
        <begin position="37"/>
        <end position="162"/>
    </location>
</feature>
<organism evidence="8 9">
    <name type="scientific">Cytobacillus depressus</name>
    <dbReference type="NCBI Taxonomy" id="1602942"/>
    <lineage>
        <taxon>Bacteria</taxon>
        <taxon>Bacillati</taxon>
        <taxon>Bacillota</taxon>
        <taxon>Bacilli</taxon>
        <taxon>Bacillales</taxon>
        <taxon>Bacillaceae</taxon>
        <taxon>Cytobacillus</taxon>
    </lineage>
</organism>
<comment type="caution">
    <text evidence="8">The sequence shown here is derived from an EMBL/GenBank/DDBJ whole genome shotgun (WGS) entry which is preliminary data.</text>
</comment>
<dbReference type="InterPro" id="IPR025657">
    <property type="entry name" value="RadC_JAB"/>
</dbReference>
<keyword evidence="5" id="KW-0862">Zinc</keyword>
<dbReference type="PROSITE" id="PS50249">
    <property type="entry name" value="MPN"/>
    <property type="match status" value="1"/>
</dbReference>
<dbReference type="PANTHER" id="PTHR30471">
    <property type="entry name" value="DNA REPAIR PROTEIN RADC"/>
    <property type="match status" value="1"/>
</dbReference>
<name>A0A6L3UY67_9BACI</name>
<protein>
    <submittedName>
        <fullName evidence="8">DNA repair protein RadC</fullName>
    </submittedName>
</protein>
<comment type="similarity">
    <text evidence="1">Belongs to the UPF0758 family.</text>
</comment>
<keyword evidence="4" id="KW-0378">Hydrolase</keyword>
<evidence type="ECO:0000256" key="6">
    <source>
        <dbReference type="ARBA" id="ARBA00023049"/>
    </source>
</evidence>
<dbReference type="CDD" id="cd08071">
    <property type="entry name" value="MPN_DUF2466"/>
    <property type="match status" value="1"/>
</dbReference>
<dbReference type="PROSITE" id="PS01302">
    <property type="entry name" value="UPF0758"/>
    <property type="match status" value="1"/>
</dbReference>
<dbReference type="GO" id="GO:0006508">
    <property type="term" value="P:proteolysis"/>
    <property type="evidence" value="ECO:0007669"/>
    <property type="project" value="UniProtKB-KW"/>
</dbReference>
<keyword evidence="2" id="KW-0645">Protease</keyword>
<keyword evidence="6" id="KW-0482">Metalloprotease</keyword>
<evidence type="ECO:0000256" key="5">
    <source>
        <dbReference type="ARBA" id="ARBA00022833"/>
    </source>
</evidence>
<evidence type="ECO:0000256" key="2">
    <source>
        <dbReference type="ARBA" id="ARBA00022670"/>
    </source>
</evidence>
<dbReference type="InterPro" id="IPR001405">
    <property type="entry name" value="UPF0758"/>
</dbReference>
<gene>
    <name evidence="8" type="ORF">F7731_23650</name>
</gene>
<evidence type="ECO:0000256" key="1">
    <source>
        <dbReference type="ARBA" id="ARBA00010243"/>
    </source>
</evidence>
<evidence type="ECO:0000259" key="7">
    <source>
        <dbReference type="PROSITE" id="PS50249"/>
    </source>
</evidence>
<keyword evidence="9" id="KW-1185">Reference proteome</keyword>
<dbReference type="RefSeq" id="WP_151537248.1">
    <property type="nucleotide sequence ID" value="NZ_WBOS01000022.1"/>
</dbReference>
<reference evidence="8 9" key="1">
    <citation type="journal article" date="2016" name="Antonie Van Leeuwenhoek">
        <title>Bacillus depressus sp. nov., isolated from soil of a sunflower field.</title>
        <authorList>
            <person name="Wei X."/>
            <person name="Xin D."/>
            <person name="Xin Y."/>
            <person name="Zhang H."/>
            <person name="Wang T."/>
            <person name="Zhang J."/>
        </authorList>
    </citation>
    <scope>NUCLEOTIDE SEQUENCE [LARGE SCALE GENOMIC DNA]</scope>
    <source>
        <strain evidence="8 9">BZ1</strain>
    </source>
</reference>
<keyword evidence="3" id="KW-0479">Metal-binding</keyword>
<evidence type="ECO:0000256" key="4">
    <source>
        <dbReference type="ARBA" id="ARBA00022801"/>
    </source>
</evidence>
<dbReference type="EMBL" id="WBOS01000022">
    <property type="protein sequence ID" value="KAB2328950.1"/>
    <property type="molecule type" value="Genomic_DNA"/>
</dbReference>
<accession>A0A6L3UY67</accession>